<sequence length="370" mass="39592">MSSDGRYIYQHQPAPAMASYDYPAYATTSYDAQPPPPFPQNSARPPRTASAQSHSPPQQGPYTTSPTPYHPSYGSASYAVPQTQPQPQWNGEAWTQYQQYVHPSIQEQPIMHGPGRPEVAPIPVAAAPQRAFIPSQQQHSPAVQRGADPPASAEPPHKAKRVKRDKETATRQETPPSSTGLDFHKLLDSYRVIIETTTTLSNDGSTAQGRPSSVDAIQRMMQAAMFGSQMLGTATGPPPATVPVPESKPGGNVSAVGEESEGNPSKRQKSEGPVPEGQTCLGCNATSTPEWRKGPLGPRTLCNACGLVYAKLIKKRNRDAARRSGAGISLLGRTNDGVPLDEGLGSSGEEDEDSYTSQDLRDVDDRGGRG</sequence>
<feature type="region of interest" description="Disordered" evidence="7">
    <location>
        <begin position="231"/>
        <end position="279"/>
    </location>
</feature>
<evidence type="ECO:0000259" key="8">
    <source>
        <dbReference type="PROSITE" id="PS50114"/>
    </source>
</evidence>
<gene>
    <name evidence="9" type="ORF">HETIRDRAFT_435671</name>
</gene>
<keyword evidence="1" id="KW-0479">Metal-binding</keyword>
<dbReference type="HOGENOM" id="CLU_061218_0_0_1"/>
<dbReference type="PANTHER" id="PTHR47172:SF24">
    <property type="entry name" value="GATA ZINC FINGER DOMAIN-CONTAINING PROTEIN 14-RELATED"/>
    <property type="match status" value="1"/>
</dbReference>
<dbReference type="GO" id="GO:0008270">
    <property type="term" value="F:zinc ion binding"/>
    <property type="evidence" value="ECO:0007669"/>
    <property type="project" value="UniProtKB-KW"/>
</dbReference>
<evidence type="ECO:0000256" key="5">
    <source>
        <dbReference type="ARBA" id="ARBA00023163"/>
    </source>
</evidence>
<feature type="compositionally biased region" description="Basic and acidic residues" evidence="7">
    <location>
        <begin position="359"/>
        <end position="370"/>
    </location>
</feature>
<dbReference type="EMBL" id="KI925461">
    <property type="protein sequence ID" value="ETW79243.1"/>
    <property type="molecule type" value="Genomic_DNA"/>
</dbReference>
<organism evidence="9 10">
    <name type="scientific">Heterobasidion irregulare (strain TC 32-1)</name>
    <dbReference type="NCBI Taxonomy" id="747525"/>
    <lineage>
        <taxon>Eukaryota</taxon>
        <taxon>Fungi</taxon>
        <taxon>Dikarya</taxon>
        <taxon>Basidiomycota</taxon>
        <taxon>Agaricomycotina</taxon>
        <taxon>Agaricomycetes</taxon>
        <taxon>Russulales</taxon>
        <taxon>Bondarzewiaceae</taxon>
        <taxon>Heterobasidion</taxon>
        <taxon>Heterobasidion annosum species complex</taxon>
    </lineage>
</organism>
<feature type="region of interest" description="Disordered" evidence="7">
    <location>
        <begin position="27"/>
        <end position="91"/>
    </location>
</feature>
<dbReference type="AlphaFoldDB" id="W4K096"/>
<keyword evidence="2 6" id="KW-0863">Zinc-finger</keyword>
<dbReference type="SUPFAM" id="SSF57716">
    <property type="entry name" value="Glucocorticoid receptor-like (DNA-binding domain)"/>
    <property type="match status" value="1"/>
</dbReference>
<dbReference type="GO" id="GO:0043565">
    <property type="term" value="F:sequence-specific DNA binding"/>
    <property type="evidence" value="ECO:0007669"/>
    <property type="project" value="InterPro"/>
</dbReference>
<evidence type="ECO:0000256" key="6">
    <source>
        <dbReference type="PROSITE-ProRule" id="PRU00094"/>
    </source>
</evidence>
<dbReference type="SMART" id="SM00401">
    <property type="entry name" value="ZnF_GATA"/>
    <property type="match status" value="1"/>
</dbReference>
<dbReference type="Proteomes" id="UP000030671">
    <property type="component" value="Unassembled WGS sequence"/>
</dbReference>
<accession>W4K096</accession>
<feature type="compositionally biased region" description="Low complexity" evidence="7">
    <location>
        <begin position="117"/>
        <end position="128"/>
    </location>
</feature>
<dbReference type="Pfam" id="PF00320">
    <property type="entry name" value="GATA"/>
    <property type="match status" value="1"/>
</dbReference>
<dbReference type="GeneID" id="20674838"/>
<dbReference type="KEGG" id="hir:HETIRDRAFT_435671"/>
<proteinExistence type="predicted"/>
<dbReference type="Gene3D" id="3.30.50.10">
    <property type="entry name" value="Erythroid Transcription Factor GATA-1, subunit A"/>
    <property type="match status" value="1"/>
</dbReference>
<dbReference type="STRING" id="747525.W4K096"/>
<protein>
    <recommendedName>
        <fullName evidence="8">GATA-type domain-containing protein</fullName>
    </recommendedName>
</protein>
<evidence type="ECO:0000256" key="1">
    <source>
        <dbReference type="ARBA" id="ARBA00022723"/>
    </source>
</evidence>
<feature type="compositionally biased region" description="Polar residues" evidence="7">
    <location>
        <begin position="171"/>
        <end position="180"/>
    </location>
</feature>
<evidence type="ECO:0000256" key="4">
    <source>
        <dbReference type="ARBA" id="ARBA00023015"/>
    </source>
</evidence>
<dbReference type="PROSITE" id="PS50114">
    <property type="entry name" value="GATA_ZN_FINGER_2"/>
    <property type="match status" value="1"/>
</dbReference>
<feature type="compositionally biased region" description="Polar residues" evidence="7">
    <location>
        <begin position="80"/>
        <end position="91"/>
    </location>
</feature>
<dbReference type="eggNOG" id="KOG1601">
    <property type="taxonomic scope" value="Eukaryota"/>
</dbReference>
<feature type="region of interest" description="Disordered" evidence="7">
    <location>
        <begin position="105"/>
        <end position="182"/>
    </location>
</feature>
<dbReference type="InterPro" id="IPR000679">
    <property type="entry name" value="Znf_GATA"/>
</dbReference>
<keyword evidence="5" id="KW-0804">Transcription</keyword>
<dbReference type="PANTHER" id="PTHR47172">
    <property type="entry name" value="OS01G0976800 PROTEIN"/>
    <property type="match status" value="1"/>
</dbReference>
<evidence type="ECO:0000256" key="7">
    <source>
        <dbReference type="SAM" id="MobiDB-lite"/>
    </source>
</evidence>
<dbReference type="RefSeq" id="XP_009549494.1">
    <property type="nucleotide sequence ID" value="XM_009551199.1"/>
</dbReference>
<feature type="compositionally biased region" description="Low complexity" evidence="7">
    <location>
        <begin position="60"/>
        <end position="75"/>
    </location>
</feature>
<keyword evidence="4" id="KW-0805">Transcription regulation</keyword>
<dbReference type="InterPro" id="IPR013088">
    <property type="entry name" value="Znf_NHR/GATA"/>
</dbReference>
<dbReference type="OrthoDB" id="2162994at2759"/>
<evidence type="ECO:0000313" key="10">
    <source>
        <dbReference type="Proteomes" id="UP000030671"/>
    </source>
</evidence>
<feature type="domain" description="GATA-type" evidence="8">
    <location>
        <begin position="274"/>
        <end position="309"/>
    </location>
</feature>
<name>W4K096_HETIT</name>
<reference evidence="9 10" key="1">
    <citation type="journal article" date="2012" name="New Phytol.">
        <title>Insight into trade-off between wood decay and parasitism from the genome of a fungal forest pathogen.</title>
        <authorList>
            <person name="Olson A."/>
            <person name="Aerts A."/>
            <person name="Asiegbu F."/>
            <person name="Belbahri L."/>
            <person name="Bouzid O."/>
            <person name="Broberg A."/>
            <person name="Canback B."/>
            <person name="Coutinho P.M."/>
            <person name="Cullen D."/>
            <person name="Dalman K."/>
            <person name="Deflorio G."/>
            <person name="van Diepen L.T."/>
            <person name="Dunand C."/>
            <person name="Duplessis S."/>
            <person name="Durling M."/>
            <person name="Gonthier P."/>
            <person name="Grimwood J."/>
            <person name="Fossdal C.G."/>
            <person name="Hansson D."/>
            <person name="Henrissat B."/>
            <person name="Hietala A."/>
            <person name="Himmelstrand K."/>
            <person name="Hoffmeister D."/>
            <person name="Hogberg N."/>
            <person name="James T.Y."/>
            <person name="Karlsson M."/>
            <person name="Kohler A."/>
            <person name="Kues U."/>
            <person name="Lee Y.H."/>
            <person name="Lin Y.C."/>
            <person name="Lind M."/>
            <person name="Lindquist E."/>
            <person name="Lombard V."/>
            <person name="Lucas S."/>
            <person name="Lunden K."/>
            <person name="Morin E."/>
            <person name="Murat C."/>
            <person name="Park J."/>
            <person name="Raffaello T."/>
            <person name="Rouze P."/>
            <person name="Salamov A."/>
            <person name="Schmutz J."/>
            <person name="Solheim H."/>
            <person name="Stahlberg J."/>
            <person name="Velez H."/>
            <person name="de Vries R.P."/>
            <person name="Wiebenga A."/>
            <person name="Woodward S."/>
            <person name="Yakovlev I."/>
            <person name="Garbelotto M."/>
            <person name="Martin F."/>
            <person name="Grigoriev I.V."/>
            <person name="Stenlid J."/>
        </authorList>
    </citation>
    <scope>NUCLEOTIDE SEQUENCE [LARGE SCALE GENOMIC DNA]</scope>
    <source>
        <strain evidence="9 10">TC 32-1</strain>
    </source>
</reference>
<evidence type="ECO:0000256" key="3">
    <source>
        <dbReference type="ARBA" id="ARBA00022833"/>
    </source>
</evidence>
<dbReference type="InParanoid" id="W4K096"/>
<dbReference type="CDD" id="cd00202">
    <property type="entry name" value="ZnF_GATA"/>
    <property type="match status" value="1"/>
</dbReference>
<evidence type="ECO:0000256" key="2">
    <source>
        <dbReference type="ARBA" id="ARBA00022771"/>
    </source>
</evidence>
<keyword evidence="10" id="KW-1185">Reference proteome</keyword>
<feature type="region of interest" description="Disordered" evidence="7">
    <location>
        <begin position="320"/>
        <end position="370"/>
    </location>
</feature>
<evidence type="ECO:0000313" key="9">
    <source>
        <dbReference type="EMBL" id="ETW79243.1"/>
    </source>
</evidence>
<keyword evidence="3" id="KW-0862">Zinc</keyword>
<dbReference type="GO" id="GO:0006355">
    <property type="term" value="P:regulation of DNA-templated transcription"/>
    <property type="evidence" value="ECO:0007669"/>
    <property type="project" value="InterPro"/>
</dbReference>